<keyword evidence="5" id="KW-1133">Transmembrane helix</keyword>
<dbReference type="EMBL" id="JBBPBM010000032">
    <property type="protein sequence ID" value="KAK8534168.1"/>
    <property type="molecule type" value="Genomic_DNA"/>
</dbReference>
<keyword evidence="3" id="KW-0808">Transferase</keyword>
<keyword evidence="6" id="KW-0472">Membrane</keyword>
<evidence type="ECO:0000313" key="9">
    <source>
        <dbReference type="EMBL" id="KAK8534168.1"/>
    </source>
</evidence>
<comment type="caution">
    <text evidence="9">The sequence shown here is derived from an EMBL/GenBank/DDBJ whole genome shotgun (WGS) entry which is preliminary data.</text>
</comment>
<feature type="domain" description="Retroviral polymerase SH3-like" evidence="8">
    <location>
        <begin position="113"/>
        <end position="144"/>
    </location>
</feature>
<name>A0ABR2DC47_9ROSI</name>
<dbReference type="PANTHER" id="PTHR13301">
    <property type="entry name" value="X-BOX TRANSCRIPTION FACTOR-RELATED"/>
    <property type="match status" value="1"/>
</dbReference>
<dbReference type="Pfam" id="PF03552">
    <property type="entry name" value="Cellulose_synt"/>
    <property type="match status" value="1"/>
</dbReference>
<keyword evidence="10" id="KW-1185">Reference proteome</keyword>
<proteinExistence type="predicted"/>
<dbReference type="InterPro" id="IPR057670">
    <property type="entry name" value="SH3_retrovirus"/>
</dbReference>
<dbReference type="InterPro" id="IPR005150">
    <property type="entry name" value="Cellulose_synth"/>
</dbReference>
<dbReference type="Proteomes" id="UP001472677">
    <property type="component" value="Unassembled WGS sequence"/>
</dbReference>
<protein>
    <recommendedName>
        <fullName evidence="8">Retroviral polymerase SH3-like domain-containing protein</fullName>
    </recommendedName>
</protein>
<evidence type="ECO:0000313" key="10">
    <source>
        <dbReference type="Proteomes" id="UP001472677"/>
    </source>
</evidence>
<sequence length="253" mass="28851">MKEPPLITANSIMSILVVDYPLDKVACYVSEDGATTLMFEALFETSEFSRKWVPFYKKFNIELRALEWLIYEALNTMAYEINLSPSVPLRCDVPDEVWFGKDVSYGRLFVFGCKAFVHVPKDERSKLDVKTHQCIFICYVLDEKDDSQDSGVLTDMNLVPLDPSLNPIQDVHCDVNDGQMDIGDFDAPIDDVVNDQQQAPIAPPAVPLRRSSGNRRPSIRYSSYDYVLLTDEGELNVMKRLWRVNAKIIGLKR</sequence>
<evidence type="ECO:0000256" key="7">
    <source>
        <dbReference type="ARBA" id="ARBA00023316"/>
    </source>
</evidence>
<gene>
    <name evidence="9" type="ORF">V6N12_047561</name>
</gene>
<dbReference type="Pfam" id="PF25597">
    <property type="entry name" value="SH3_retrovirus"/>
    <property type="match status" value="1"/>
</dbReference>
<accession>A0ABR2DC47</accession>
<evidence type="ECO:0000256" key="3">
    <source>
        <dbReference type="ARBA" id="ARBA00022679"/>
    </source>
</evidence>
<evidence type="ECO:0000256" key="1">
    <source>
        <dbReference type="ARBA" id="ARBA00004308"/>
    </source>
</evidence>
<evidence type="ECO:0000256" key="4">
    <source>
        <dbReference type="ARBA" id="ARBA00022692"/>
    </source>
</evidence>
<organism evidence="9 10">
    <name type="scientific">Hibiscus sabdariffa</name>
    <name type="common">roselle</name>
    <dbReference type="NCBI Taxonomy" id="183260"/>
    <lineage>
        <taxon>Eukaryota</taxon>
        <taxon>Viridiplantae</taxon>
        <taxon>Streptophyta</taxon>
        <taxon>Embryophyta</taxon>
        <taxon>Tracheophyta</taxon>
        <taxon>Spermatophyta</taxon>
        <taxon>Magnoliopsida</taxon>
        <taxon>eudicotyledons</taxon>
        <taxon>Gunneridae</taxon>
        <taxon>Pentapetalae</taxon>
        <taxon>rosids</taxon>
        <taxon>malvids</taxon>
        <taxon>Malvales</taxon>
        <taxon>Malvaceae</taxon>
        <taxon>Malvoideae</taxon>
        <taxon>Hibiscus</taxon>
    </lineage>
</organism>
<keyword evidence="4" id="KW-0812">Transmembrane</keyword>
<keyword evidence="2" id="KW-0328">Glycosyltransferase</keyword>
<evidence type="ECO:0000256" key="2">
    <source>
        <dbReference type="ARBA" id="ARBA00022676"/>
    </source>
</evidence>
<keyword evidence="7" id="KW-0961">Cell wall biogenesis/degradation</keyword>
<reference evidence="9 10" key="1">
    <citation type="journal article" date="2024" name="G3 (Bethesda)">
        <title>Genome assembly of Hibiscus sabdariffa L. provides insights into metabolisms of medicinal natural products.</title>
        <authorList>
            <person name="Kim T."/>
        </authorList>
    </citation>
    <scope>NUCLEOTIDE SEQUENCE [LARGE SCALE GENOMIC DNA]</scope>
    <source>
        <strain evidence="9">TK-2024</strain>
        <tissue evidence="9">Old leaves</tissue>
    </source>
</reference>
<comment type="subcellular location">
    <subcellularLocation>
        <location evidence="1">Endomembrane system</location>
    </subcellularLocation>
</comment>
<evidence type="ECO:0000259" key="8">
    <source>
        <dbReference type="Pfam" id="PF25597"/>
    </source>
</evidence>
<evidence type="ECO:0000256" key="5">
    <source>
        <dbReference type="ARBA" id="ARBA00022989"/>
    </source>
</evidence>
<evidence type="ECO:0000256" key="6">
    <source>
        <dbReference type="ARBA" id="ARBA00023136"/>
    </source>
</evidence>